<dbReference type="OrthoDB" id="201635at2759"/>
<dbReference type="GO" id="GO:0042803">
    <property type="term" value="F:protein homodimerization activity"/>
    <property type="evidence" value="ECO:0007669"/>
    <property type="project" value="InterPro"/>
</dbReference>
<evidence type="ECO:0000313" key="5">
    <source>
        <dbReference type="EMBL" id="KAG7464773.1"/>
    </source>
</evidence>
<dbReference type="Proteomes" id="UP001046870">
    <property type="component" value="Chromosome 14"/>
</dbReference>
<dbReference type="PANTHER" id="PTHR21237">
    <property type="entry name" value="GRPE PROTEIN"/>
    <property type="match status" value="1"/>
</dbReference>
<reference evidence="5" key="1">
    <citation type="submission" date="2021-01" db="EMBL/GenBank/DDBJ databases">
        <authorList>
            <person name="Zahm M."/>
            <person name="Roques C."/>
            <person name="Cabau C."/>
            <person name="Klopp C."/>
            <person name="Donnadieu C."/>
            <person name="Jouanno E."/>
            <person name="Lampietro C."/>
            <person name="Louis A."/>
            <person name="Herpin A."/>
            <person name="Echchiki A."/>
            <person name="Berthelot C."/>
            <person name="Parey E."/>
            <person name="Roest-Crollius H."/>
            <person name="Braasch I."/>
            <person name="Postlethwait J."/>
            <person name="Bobe J."/>
            <person name="Montfort J."/>
            <person name="Bouchez O."/>
            <person name="Begum T."/>
            <person name="Mejri S."/>
            <person name="Adams A."/>
            <person name="Chen W.-J."/>
            <person name="Guiguen Y."/>
        </authorList>
    </citation>
    <scope>NUCLEOTIDE SEQUENCE</scope>
    <source>
        <strain evidence="5">YG-15Mar2019-1</strain>
        <tissue evidence="5">Brain</tissue>
    </source>
</reference>
<feature type="coiled-coil region" evidence="4">
    <location>
        <begin position="84"/>
        <end position="111"/>
    </location>
</feature>
<dbReference type="CDD" id="cd00446">
    <property type="entry name" value="GrpE"/>
    <property type="match status" value="1"/>
</dbReference>
<comment type="caution">
    <text evidence="5">The sequence shown here is derived from an EMBL/GenBank/DDBJ whole genome shotgun (WGS) entry which is preliminary data.</text>
</comment>
<gene>
    <name evidence="5" type="ORF">MATL_G00169180</name>
</gene>
<dbReference type="InterPro" id="IPR013805">
    <property type="entry name" value="GrpE_CC"/>
</dbReference>
<dbReference type="SUPFAM" id="SSF58014">
    <property type="entry name" value="Coiled-coil domain of nucleotide exchange factor GrpE"/>
    <property type="match status" value="1"/>
</dbReference>
<dbReference type="GO" id="GO:0006457">
    <property type="term" value="P:protein folding"/>
    <property type="evidence" value="ECO:0007669"/>
    <property type="project" value="InterPro"/>
</dbReference>
<dbReference type="EMBL" id="JAFDVH010000014">
    <property type="protein sequence ID" value="KAG7464773.1"/>
    <property type="molecule type" value="Genomic_DNA"/>
</dbReference>
<dbReference type="SUPFAM" id="SSF51064">
    <property type="entry name" value="Head domain of nucleotide exchange factor GrpE"/>
    <property type="match status" value="1"/>
</dbReference>
<accession>A0A9D3PSM6</accession>
<comment type="similarity">
    <text evidence="1 3">Belongs to the GrpE family.</text>
</comment>
<dbReference type="PRINTS" id="PR00773">
    <property type="entry name" value="GRPEPROTEIN"/>
</dbReference>
<dbReference type="HAMAP" id="MF_01151">
    <property type="entry name" value="GrpE"/>
    <property type="match status" value="1"/>
</dbReference>
<dbReference type="AlphaFoldDB" id="A0A9D3PSM6"/>
<evidence type="ECO:0000313" key="6">
    <source>
        <dbReference type="Proteomes" id="UP001046870"/>
    </source>
</evidence>
<evidence type="ECO:0008006" key="7">
    <source>
        <dbReference type="Google" id="ProtNLM"/>
    </source>
</evidence>
<keyword evidence="2" id="KW-0143">Chaperone</keyword>
<evidence type="ECO:0000256" key="1">
    <source>
        <dbReference type="ARBA" id="ARBA00009054"/>
    </source>
</evidence>
<evidence type="ECO:0000256" key="2">
    <source>
        <dbReference type="ARBA" id="ARBA00023186"/>
    </source>
</evidence>
<dbReference type="GO" id="GO:0051087">
    <property type="term" value="F:protein-folding chaperone binding"/>
    <property type="evidence" value="ECO:0007669"/>
    <property type="project" value="InterPro"/>
</dbReference>
<protein>
    <recommendedName>
        <fullName evidence="7">GrpE protein homolog</fullName>
    </recommendedName>
</protein>
<dbReference type="PANTHER" id="PTHR21237:SF10">
    <property type="entry name" value="GRPE PROTEIN HOMOLOG 2, MITOCHONDRIAL"/>
    <property type="match status" value="1"/>
</dbReference>
<dbReference type="GO" id="GO:0001405">
    <property type="term" value="C:PAM complex, Tim23 associated import motor"/>
    <property type="evidence" value="ECO:0007669"/>
    <property type="project" value="TreeGrafter"/>
</dbReference>
<dbReference type="Gene3D" id="2.30.22.10">
    <property type="entry name" value="Head domain of nucleotide exchange factor GrpE"/>
    <property type="match status" value="1"/>
</dbReference>
<keyword evidence="6" id="KW-1185">Reference proteome</keyword>
<evidence type="ECO:0000256" key="4">
    <source>
        <dbReference type="SAM" id="Coils"/>
    </source>
</evidence>
<dbReference type="GO" id="GO:0000774">
    <property type="term" value="F:adenyl-nucleotide exchange factor activity"/>
    <property type="evidence" value="ECO:0007669"/>
    <property type="project" value="InterPro"/>
</dbReference>
<organism evidence="5 6">
    <name type="scientific">Megalops atlanticus</name>
    <name type="common">Tarpon</name>
    <name type="synonym">Clupea gigantea</name>
    <dbReference type="NCBI Taxonomy" id="7932"/>
    <lineage>
        <taxon>Eukaryota</taxon>
        <taxon>Metazoa</taxon>
        <taxon>Chordata</taxon>
        <taxon>Craniata</taxon>
        <taxon>Vertebrata</taxon>
        <taxon>Euteleostomi</taxon>
        <taxon>Actinopterygii</taxon>
        <taxon>Neopterygii</taxon>
        <taxon>Teleostei</taxon>
        <taxon>Elopiformes</taxon>
        <taxon>Megalopidae</taxon>
        <taxon>Megalops</taxon>
    </lineage>
</organism>
<dbReference type="GO" id="GO:0051082">
    <property type="term" value="F:unfolded protein binding"/>
    <property type="evidence" value="ECO:0007669"/>
    <property type="project" value="TreeGrafter"/>
</dbReference>
<dbReference type="InterPro" id="IPR000740">
    <property type="entry name" value="GrpE"/>
</dbReference>
<keyword evidence="4" id="KW-0175">Coiled coil</keyword>
<sequence length="245" mass="27630">MSCPAAFAERIETLVARQSTTERQAMAIHCLRGARNSLKDLRRLQPLLSKNYSLYSTAARQRSTGDDCHGDDPTDDQCRSVTDVRMLEMRAGKLEEQVQDLTMRYKKALADSDMVRRRTQKFVEDAKTFGIQSFCRDLVEVADLLEQATRELEGESLQEEGARRLCQGLARIQDRLQGVFTKHGLEKMQPVGGRYDPYQHEIVCHVAAEGVEPGSVAVVKLEGYKLHGRTIRHAHVGIAMATQER</sequence>
<dbReference type="Gene3D" id="3.90.20.20">
    <property type="match status" value="1"/>
</dbReference>
<dbReference type="InterPro" id="IPR009012">
    <property type="entry name" value="GrpE_head"/>
</dbReference>
<evidence type="ECO:0000256" key="3">
    <source>
        <dbReference type="RuleBase" id="RU004478"/>
    </source>
</evidence>
<dbReference type="GO" id="GO:0030150">
    <property type="term" value="P:protein import into mitochondrial matrix"/>
    <property type="evidence" value="ECO:0007669"/>
    <property type="project" value="TreeGrafter"/>
</dbReference>
<proteinExistence type="inferred from homology"/>
<dbReference type="Pfam" id="PF01025">
    <property type="entry name" value="GrpE"/>
    <property type="match status" value="1"/>
</dbReference>
<name>A0A9D3PSM6_MEGAT</name>